<feature type="region of interest" description="Disordered" evidence="1">
    <location>
        <begin position="327"/>
        <end position="347"/>
    </location>
</feature>
<dbReference type="InterPro" id="IPR018490">
    <property type="entry name" value="cNMP-bd_dom_sf"/>
</dbReference>
<dbReference type="SUPFAM" id="SSF51206">
    <property type="entry name" value="cAMP-binding domain-like"/>
    <property type="match status" value="2"/>
</dbReference>
<comment type="caution">
    <text evidence="3">The sequence shown here is derived from an EMBL/GenBank/DDBJ whole genome shotgun (WGS) entry which is preliminary data.</text>
</comment>
<gene>
    <name evidence="3" type="ORF">TrVE_jg12433</name>
</gene>
<dbReference type="GO" id="GO:0005829">
    <property type="term" value="C:cytosol"/>
    <property type="evidence" value="ECO:0007669"/>
    <property type="project" value="TreeGrafter"/>
</dbReference>
<dbReference type="InterPro" id="IPR000595">
    <property type="entry name" value="cNMP-bd_dom"/>
</dbReference>
<feature type="compositionally biased region" description="Polar residues" evidence="1">
    <location>
        <begin position="529"/>
        <end position="540"/>
    </location>
</feature>
<dbReference type="PANTHER" id="PTHR11635:SF152">
    <property type="entry name" value="CAMP-DEPENDENT PROTEIN KINASE TYPE I REGULATORY SUBUNIT-RELATED"/>
    <property type="match status" value="1"/>
</dbReference>
<feature type="domain" description="Cyclic nucleotide-binding" evidence="2">
    <location>
        <begin position="270"/>
        <end position="414"/>
    </location>
</feature>
<accession>A0A9W7F6K8</accession>
<feature type="domain" description="Cyclic nucleotide-binding" evidence="2">
    <location>
        <begin position="116"/>
        <end position="248"/>
    </location>
</feature>
<dbReference type="InterPro" id="IPR014710">
    <property type="entry name" value="RmlC-like_jellyroll"/>
</dbReference>
<proteinExistence type="predicted"/>
<dbReference type="InterPro" id="IPR050503">
    <property type="entry name" value="cAMP-dep_PK_reg_su-like"/>
</dbReference>
<dbReference type="PROSITE" id="PS50042">
    <property type="entry name" value="CNMP_BINDING_3"/>
    <property type="match status" value="2"/>
</dbReference>
<dbReference type="GO" id="GO:0004862">
    <property type="term" value="F:cAMP-dependent protein kinase inhibitor activity"/>
    <property type="evidence" value="ECO:0007669"/>
    <property type="project" value="TreeGrafter"/>
</dbReference>
<organism evidence="3 4">
    <name type="scientific">Triparma verrucosa</name>
    <dbReference type="NCBI Taxonomy" id="1606542"/>
    <lineage>
        <taxon>Eukaryota</taxon>
        <taxon>Sar</taxon>
        <taxon>Stramenopiles</taxon>
        <taxon>Ochrophyta</taxon>
        <taxon>Bolidophyceae</taxon>
        <taxon>Parmales</taxon>
        <taxon>Triparmaceae</taxon>
        <taxon>Triparma</taxon>
    </lineage>
</organism>
<evidence type="ECO:0000259" key="2">
    <source>
        <dbReference type="PROSITE" id="PS50042"/>
    </source>
</evidence>
<feature type="compositionally biased region" description="Basic residues" evidence="1">
    <location>
        <begin position="327"/>
        <end position="340"/>
    </location>
</feature>
<evidence type="ECO:0000313" key="4">
    <source>
        <dbReference type="Proteomes" id="UP001165160"/>
    </source>
</evidence>
<feature type="region of interest" description="Disordered" evidence="1">
    <location>
        <begin position="497"/>
        <end position="541"/>
    </location>
</feature>
<dbReference type="GO" id="GO:0034236">
    <property type="term" value="F:protein kinase A catalytic subunit binding"/>
    <property type="evidence" value="ECO:0007669"/>
    <property type="project" value="TreeGrafter"/>
</dbReference>
<dbReference type="CDD" id="cd00038">
    <property type="entry name" value="CAP_ED"/>
    <property type="match status" value="1"/>
</dbReference>
<dbReference type="Pfam" id="PF00027">
    <property type="entry name" value="cNMP_binding"/>
    <property type="match status" value="1"/>
</dbReference>
<sequence length="581" mass="66778">MSSPVGAGVESLEEEQLEADHNVTRGIHQNKMKFLVMFTRAVKRYINYREGALKEAWSLMKLNVRKQRRKSKVHRKHLIHEHSKKLLMNNRRISQYNRTNDEIGYLMQWMENAKIFPKDIPPEMLRELCEHMSNIVLKKGDALFLQGDPGECFYIIVDGSVRLSWQEDEREALKLRLLRDEQPIEFKKTDFLNPLAVGKTLKELPSGISFGELSMMTKEATQRTCSAIACTNVLQLCVVDRNLYDLTLKTYHLKKGRKDEAFGMLSKMPVFKKWVPEVTKQLVEVGKTRILRNADYISNKDEEIKSVFIVLTGEVASVSDMRRVKRRNQGPKLIQHRSKSKQQLSDNEQELCRTVGGSILGDVEIFHDVKQYVISSVVRSSECSFLEVPLEDFVNLAKINKAVWRGMQEDAKKKMEFLNSRWSLERKKGKQMLKVGKDAPGGKDKNVSLANTERLGIIQKIKLAKDLEKGDKERFSFSQTRKLPAIVLAHRRNSLSRDPETTAKMYERNNKRRPSLLQTPSLGMRKAPTSGSMHSLSSKKPNPYISLRNIVSFEQTQRGLGEGRQLVSLDTVKGISKFKKR</sequence>
<dbReference type="SMART" id="SM00100">
    <property type="entry name" value="cNMP"/>
    <property type="match status" value="2"/>
</dbReference>
<evidence type="ECO:0000256" key="1">
    <source>
        <dbReference type="SAM" id="MobiDB-lite"/>
    </source>
</evidence>
<dbReference type="AlphaFoldDB" id="A0A9W7F6K8"/>
<reference evidence="4" key="1">
    <citation type="journal article" date="2023" name="Commun. Biol.">
        <title>Genome analysis of Parmales, the sister group of diatoms, reveals the evolutionary specialization of diatoms from phago-mixotrophs to photoautotrophs.</title>
        <authorList>
            <person name="Ban H."/>
            <person name="Sato S."/>
            <person name="Yoshikawa S."/>
            <person name="Yamada K."/>
            <person name="Nakamura Y."/>
            <person name="Ichinomiya M."/>
            <person name="Sato N."/>
            <person name="Blanc-Mathieu R."/>
            <person name="Endo H."/>
            <person name="Kuwata A."/>
            <person name="Ogata H."/>
        </authorList>
    </citation>
    <scope>NUCLEOTIDE SEQUENCE [LARGE SCALE GENOMIC DNA]</scope>
    <source>
        <strain evidence="4">NIES 3699</strain>
    </source>
</reference>
<dbReference type="PANTHER" id="PTHR11635">
    <property type="entry name" value="CAMP-DEPENDENT PROTEIN KINASE REGULATORY CHAIN"/>
    <property type="match status" value="1"/>
</dbReference>
<name>A0A9W7F6K8_9STRA</name>
<dbReference type="GO" id="GO:0005952">
    <property type="term" value="C:cAMP-dependent protein kinase complex"/>
    <property type="evidence" value="ECO:0007669"/>
    <property type="project" value="InterPro"/>
</dbReference>
<dbReference type="Proteomes" id="UP001165160">
    <property type="component" value="Unassembled WGS sequence"/>
</dbReference>
<dbReference type="GO" id="GO:0030552">
    <property type="term" value="F:cAMP binding"/>
    <property type="evidence" value="ECO:0007669"/>
    <property type="project" value="TreeGrafter"/>
</dbReference>
<keyword evidence="4" id="KW-1185">Reference proteome</keyword>
<dbReference type="EMBL" id="BRXX01000327">
    <property type="protein sequence ID" value="GMI05214.1"/>
    <property type="molecule type" value="Genomic_DNA"/>
</dbReference>
<evidence type="ECO:0000313" key="3">
    <source>
        <dbReference type="EMBL" id="GMI05214.1"/>
    </source>
</evidence>
<feature type="compositionally biased region" description="Basic and acidic residues" evidence="1">
    <location>
        <begin position="497"/>
        <end position="509"/>
    </location>
</feature>
<protein>
    <recommendedName>
        <fullName evidence="2">Cyclic nucleotide-binding domain-containing protein</fullName>
    </recommendedName>
</protein>
<dbReference type="Gene3D" id="2.60.120.10">
    <property type="entry name" value="Jelly Rolls"/>
    <property type="match status" value="2"/>
</dbReference>